<evidence type="ECO:0000313" key="1">
    <source>
        <dbReference type="EMBL" id="MBA4451912.1"/>
    </source>
</evidence>
<sequence>MPVYASAQSSDRITILDSFGQYDRGEPLFIYGKVANPLDDAFLIMQIINPQGDLCQIQQLIPLSNGVFITEVIPLDGRICGLSGDYDIKLFYGDYSTTATFQVTPNYYQKPSEQTLLENAEQLVSDKIDLIDSEFGLGTTFFNRLNIAVSDNDLQELEEIYVDLSNEFFTEEFIFEINPSIRPAISSSLDSVSALLDNDEISFDVAKSIDSDIFTSVFYYEIGDKKTGLDTLSDAFVEVRNANPQKTVAKTLTFDEIEDMLLNLMKKSNTILPRPVKEEIGFIFARGTGPLYTSELSDLADLLGKARYLDVVSRKQSDLYKIIITDWNATKPTFETKTSIDEVLENKDETLKLHQGAIILRDLDNVERFISSNSTENSDLANILMPEWNSLKSKLQRTSSVDNIIESESEISKMKKTIDISSRISKSVEISKDIGIDSGLLKDWEALLDEVENASSIDEILRIVSDFDQSMTELREKRNPVSILKFEYRAMKEQAELQADYNNLFLIDNALKILDTAEQMASGNPSITRIDRIEVLLVWVSEIAPKIKSDLDKQDEDAIKARAGNVLERAKSLENLVELSMTTKRFLPGFIEFAETFNEKIDDVRDLVIQGDIDTADNMVRNLFEEWSEVSYAYDEDPYGSEDGYSLDELKRIDFRKKLEAYSNAVSNFQHPGFAQYEQEYNDMILDGYELVELGNFVDVEAKLLEIGQFLTEHLATENKRIIYNISFDLEKDIWVLRGAVEKSRFDNRENLYVTIYNMDGSKHSNLKFTDTQHGDFFTQWFAPVEPGLYFVTLQYQNVKATQIINIEEEFDYEYSESDYDIVELARDFEELQTFVEKFGGENYASESRFSKVIGDIKLGLANRDTENVDEKLEELKRLIERYLPTRSRSAIIEAQYDGQLVLSGAVQKTLAFREDLFVDIFDQQGTLVESIALKDNSSGRFNELVQIPFEPGMYVAQLEYHNVVVNDFFNVK</sequence>
<accession>A0AC60VWV0</accession>
<dbReference type="EMBL" id="JACEMZ010000005">
    <property type="protein sequence ID" value="MBA4451912.1"/>
    <property type="molecule type" value="Genomic_DNA"/>
</dbReference>
<reference evidence="1 2" key="1">
    <citation type="journal article" date="2020" name="Appl. Environ. Microbiol.">
        <title>Genomic Characteristics of a Novel Species of Ammonia-Oxidizing Archaea from the Jiulong River Estuary.</title>
        <authorList>
            <person name="Zou D."/>
            <person name="Wan R."/>
            <person name="Han L."/>
            <person name="Xu M.N."/>
            <person name="Liu Y."/>
            <person name="Liu H."/>
            <person name="Kao S.J."/>
            <person name="Li M."/>
        </authorList>
    </citation>
    <scope>NUCLEOTIDE SEQUENCE [LARGE SCALE GENOMIC DNA]</scope>
    <source>
        <strain evidence="1">W1bin1</strain>
    </source>
</reference>
<name>A0AC60VWV0_9ARCH</name>
<comment type="caution">
    <text evidence="1">The sequence shown here is derived from an EMBL/GenBank/DDBJ whole genome shotgun (WGS) entry which is preliminary data.</text>
</comment>
<dbReference type="Proteomes" id="UP000559653">
    <property type="component" value="Unassembled WGS sequence"/>
</dbReference>
<proteinExistence type="predicted"/>
<organism evidence="1 2">
    <name type="scientific">Candidatus Nitrosomaritimum aestuariumsis</name>
    <dbReference type="NCBI Taxonomy" id="3342354"/>
    <lineage>
        <taxon>Archaea</taxon>
        <taxon>Nitrososphaerota</taxon>
        <taxon>Nitrososphaeria</taxon>
        <taxon>Nitrosopumilales</taxon>
        <taxon>Nitrosopumilaceae</taxon>
        <taxon>Candidatus Nitrosomaritimum</taxon>
    </lineage>
</organism>
<protein>
    <submittedName>
        <fullName evidence="1">Uncharacterized protein</fullName>
    </submittedName>
</protein>
<evidence type="ECO:0000313" key="2">
    <source>
        <dbReference type="Proteomes" id="UP000559653"/>
    </source>
</evidence>
<gene>
    <name evidence="1" type="ORF">H2B03_01890</name>
</gene>